<evidence type="ECO:0000313" key="1">
    <source>
        <dbReference type="EMBL" id="RXN24622.1"/>
    </source>
</evidence>
<dbReference type="Proteomes" id="UP000290572">
    <property type="component" value="Unassembled WGS sequence"/>
</dbReference>
<evidence type="ECO:0000313" key="2">
    <source>
        <dbReference type="Proteomes" id="UP000290572"/>
    </source>
</evidence>
<dbReference type="EMBL" id="QBIY01012527">
    <property type="protein sequence ID" value="RXN24622.1"/>
    <property type="molecule type" value="Genomic_DNA"/>
</dbReference>
<accession>A0A498MYR0</accession>
<name>A0A498MYR0_LABRO</name>
<gene>
    <name evidence="1" type="ORF">ROHU_022129</name>
</gene>
<dbReference type="AlphaFoldDB" id="A0A498MYR0"/>
<comment type="caution">
    <text evidence="1">The sequence shown here is derived from an EMBL/GenBank/DDBJ whole genome shotgun (WGS) entry which is preliminary data.</text>
</comment>
<proteinExistence type="predicted"/>
<keyword evidence="2" id="KW-1185">Reference proteome</keyword>
<reference evidence="1 2" key="1">
    <citation type="submission" date="2018-03" db="EMBL/GenBank/DDBJ databases">
        <title>Draft genome sequence of Rohu Carp (Labeo rohita).</title>
        <authorList>
            <person name="Das P."/>
            <person name="Kushwaha B."/>
            <person name="Joshi C.G."/>
            <person name="Kumar D."/>
            <person name="Nagpure N.S."/>
            <person name="Sahoo L."/>
            <person name="Das S.P."/>
            <person name="Bit A."/>
            <person name="Patnaik S."/>
            <person name="Meher P.K."/>
            <person name="Jayasankar P."/>
            <person name="Koringa P.G."/>
            <person name="Patel N.V."/>
            <person name="Hinsu A.T."/>
            <person name="Kumar R."/>
            <person name="Pandey M."/>
            <person name="Agarwal S."/>
            <person name="Srivastava S."/>
            <person name="Singh M."/>
            <person name="Iquebal M.A."/>
            <person name="Jaiswal S."/>
            <person name="Angadi U.B."/>
            <person name="Kumar N."/>
            <person name="Raza M."/>
            <person name="Shah T.M."/>
            <person name="Rai A."/>
            <person name="Jena J.K."/>
        </authorList>
    </citation>
    <scope>NUCLEOTIDE SEQUENCE [LARGE SCALE GENOMIC DNA]</scope>
    <source>
        <strain evidence="1">DASCIFA01</strain>
        <tissue evidence="1">Testis</tissue>
    </source>
</reference>
<protein>
    <submittedName>
        <fullName evidence="1">Uncharacterized protein</fullName>
    </submittedName>
</protein>
<organism evidence="1 2">
    <name type="scientific">Labeo rohita</name>
    <name type="common">Indian major carp</name>
    <name type="synonym">Cyprinus rohita</name>
    <dbReference type="NCBI Taxonomy" id="84645"/>
    <lineage>
        <taxon>Eukaryota</taxon>
        <taxon>Metazoa</taxon>
        <taxon>Chordata</taxon>
        <taxon>Craniata</taxon>
        <taxon>Vertebrata</taxon>
        <taxon>Euteleostomi</taxon>
        <taxon>Actinopterygii</taxon>
        <taxon>Neopterygii</taxon>
        <taxon>Teleostei</taxon>
        <taxon>Ostariophysi</taxon>
        <taxon>Cypriniformes</taxon>
        <taxon>Cyprinidae</taxon>
        <taxon>Labeoninae</taxon>
        <taxon>Labeonini</taxon>
        <taxon>Labeo</taxon>
    </lineage>
</organism>
<sequence length="66" mass="7349">MEPAAADASLKHGTWDSAFVIERAYGNDGWMDEVYIGGVDLSMAYGETRAQNYKIMSRSAWENGKE</sequence>